<keyword evidence="4" id="KW-1185">Reference proteome</keyword>
<feature type="region of interest" description="Disordered" evidence="1">
    <location>
        <begin position="37"/>
        <end position="82"/>
    </location>
</feature>
<proteinExistence type="predicted"/>
<name>A0AAV8X147_9CUCU</name>
<organism evidence="3 4">
    <name type="scientific">Aromia moschata</name>
    <dbReference type="NCBI Taxonomy" id="1265417"/>
    <lineage>
        <taxon>Eukaryota</taxon>
        <taxon>Metazoa</taxon>
        <taxon>Ecdysozoa</taxon>
        <taxon>Arthropoda</taxon>
        <taxon>Hexapoda</taxon>
        <taxon>Insecta</taxon>
        <taxon>Pterygota</taxon>
        <taxon>Neoptera</taxon>
        <taxon>Endopterygota</taxon>
        <taxon>Coleoptera</taxon>
        <taxon>Polyphaga</taxon>
        <taxon>Cucujiformia</taxon>
        <taxon>Chrysomeloidea</taxon>
        <taxon>Cerambycidae</taxon>
        <taxon>Cerambycinae</taxon>
        <taxon>Callichromatini</taxon>
        <taxon>Aromia</taxon>
    </lineage>
</organism>
<reference evidence="3" key="1">
    <citation type="journal article" date="2023" name="Insect Mol. Biol.">
        <title>Genome sequencing provides insights into the evolution of gene families encoding plant cell wall-degrading enzymes in longhorned beetles.</title>
        <authorList>
            <person name="Shin N.R."/>
            <person name="Okamura Y."/>
            <person name="Kirsch R."/>
            <person name="Pauchet Y."/>
        </authorList>
    </citation>
    <scope>NUCLEOTIDE SEQUENCE</scope>
    <source>
        <strain evidence="3">AMC_N1</strain>
    </source>
</reference>
<evidence type="ECO:0000256" key="1">
    <source>
        <dbReference type="SAM" id="MobiDB-lite"/>
    </source>
</evidence>
<dbReference type="InterPro" id="IPR029526">
    <property type="entry name" value="PGBD"/>
</dbReference>
<feature type="domain" description="PiggyBac transposable element-derived protein" evidence="2">
    <location>
        <begin position="152"/>
        <end position="195"/>
    </location>
</feature>
<feature type="compositionally biased region" description="Low complexity" evidence="1">
    <location>
        <begin position="51"/>
        <end position="63"/>
    </location>
</feature>
<evidence type="ECO:0000313" key="3">
    <source>
        <dbReference type="EMBL" id="KAJ8932250.1"/>
    </source>
</evidence>
<feature type="compositionally biased region" description="Polar residues" evidence="1">
    <location>
        <begin position="71"/>
        <end position="82"/>
    </location>
</feature>
<sequence length="211" mass="24459">MTQTDRQTNEVDADLLSLLPNVDTEISPEDIDDILNNSDNNCTDNPEQIQADNTPSNNVNNATNDRESNREQSNVDDTSGNTAHTVVEQPVFTLPISDKALNTFVNRIIFKLGDKYDINYSRPFQKHNFAITVRRGSEDEDISRACGNQQNRLQVEGRERSLDEAMISWRFRVQFKQYIKNKRHKYGIKLHIIYTLGNCTFTYWRYMCGRE</sequence>
<comment type="caution">
    <text evidence="3">The sequence shown here is derived from an EMBL/GenBank/DDBJ whole genome shotgun (WGS) entry which is preliminary data.</text>
</comment>
<dbReference type="AlphaFoldDB" id="A0AAV8X147"/>
<protein>
    <recommendedName>
        <fullName evidence="2">PiggyBac transposable element-derived protein domain-containing protein</fullName>
    </recommendedName>
</protein>
<accession>A0AAV8X147</accession>
<gene>
    <name evidence="3" type="ORF">NQ318_006482</name>
</gene>
<evidence type="ECO:0000313" key="4">
    <source>
        <dbReference type="Proteomes" id="UP001162162"/>
    </source>
</evidence>
<dbReference type="EMBL" id="JAPWTK010001520">
    <property type="protein sequence ID" value="KAJ8932250.1"/>
    <property type="molecule type" value="Genomic_DNA"/>
</dbReference>
<evidence type="ECO:0000259" key="2">
    <source>
        <dbReference type="Pfam" id="PF13843"/>
    </source>
</evidence>
<dbReference type="Proteomes" id="UP001162162">
    <property type="component" value="Unassembled WGS sequence"/>
</dbReference>
<dbReference type="Pfam" id="PF13843">
    <property type="entry name" value="DDE_Tnp_1_7"/>
    <property type="match status" value="1"/>
</dbReference>